<feature type="repeat" description="ANK" evidence="1">
    <location>
        <begin position="40"/>
        <end position="72"/>
    </location>
</feature>
<feature type="compositionally biased region" description="Low complexity" evidence="2">
    <location>
        <begin position="195"/>
        <end position="206"/>
    </location>
</feature>
<dbReference type="Proteomes" id="UP000271087">
    <property type="component" value="Unassembled WGS sequence"/>
</dbReference>
<dbReference type="PROSITE" id="PS50088">
    <property type="entry name" value="ANK_REPEAT"/>
    <property type="match status" value="1"/>
</dbReference>
<protein>
    <submittedName>
        <fullName evidence="5">ANK_REP_REGION domain-containing protein</fullName>
    </submittedName>
</protein>
<dbReference type="GO" id="GO:0005737">
    <property type="term" value="C:cytoplasm"/>
    <property type="evidence" value="ECO:0007669"/>
    <property type="project" value="TreeGrafter"/>
</dbReference>
<proteinExistence type="predicted"/>
<dbReference type="Gene3D" id="1.25.40.20">
    <property type="entry name" value="Ankyrin repeat-containing domain"/>
    <property type="match status" value="1"/>
</dbReference>
<dbReference type="PROSITE" id="PS50297">
    <property type="entry name" value="ANK_REP_REGION"/>
    <property type="match status" value="1"/>
</dbReference>
<dbReference type="STRING" id="42157.A0A182EBE0"/>
<evidence type="ECO:0000313" key="5">
    <source>
        <dbReference type="WBParaSite" id="nOo.2.0.1.t05373-RA"/>
    </source>
</evidence>
<organism evidence="5">
    <name type="scientific">Onchocerca ochengi</name>
    <name type="common">Filarial nematode worm</name>
    <dbReference type="NCBI Taxonomy" id="42157"/>
    <lineage>
        <taxon>Eukaryota</taxon>
        <taxon>Metazoa</taxon>
        <taxon>Ecdysozoa</taxon>
        <taxon>Nematoda</taxon>
        <taxon>Chromadorea</taxon>
        <taxon>Rhabditida</taxon>
        <taxon>Spirurina</taxon>
        <taxon>Spiruromorpha</taxon>
        <taxon>Filarioidea</taxon>
        <taxon>Onchocercidae</taxon>
        <taxon>Onchocerca</taxon>
    </lineage>
</organism>
<feature type="region of interest" description="Disordered" evidence="2">
    <location>
        <begin position="161"/>
        <end position="216"/>
    </location>
</feature>
<keyword evidence="1" id="KW-0040">ANK repeat</keyword>
<dbReference type="InterPro" id="IPR002110">
    <property type="entry name" value="Ankyrin_rpt"/>
</dbReference>
<dbReference type="WBParaSite" id="nOo.2.0.1.t05373-RA">
    <property type="protein sequence ID" value="nOo.2.0.1.t05373-RA"/>
    <property type="gene ID" value="nOo.2.0.1.g05373"/>
</dbReference>
<dbReference type="OrthoDB" id="1601181at2759"/>
<dbReference type="InterPro" id="IPR034998">
    <property type="entry name" value="ANKLE1"/>
</dbReference>
<dbReference type="SUPFAM" id="SSF48403">
    <property type="entry name" value="Ankyrin repeat"/>
    <property type="match status" value="1"/>
</dbReference>
<reference evidence="5" key="1">
    <citation type="submission" date="2016-06" db="UniProtKB">
        <authorList>
            <consortium name="WormBaseParasite"/>
        </authorList>
    </citation>
    <scope>IDENTIFICATION</scope>
</reference>
<dbReference type="EMBL" id="UYRW01001413">
    <property type="protein sequence ID" value="VDK77184.1"/>
    <property type="molecule type" value="Genomic_DNA"/>
</dbReference>
<dbReference type="GO" id="GO:0000712">
    <property type="term" value="P:resolution of meiotic recombination intermediates"/>
    <property type="evidence" value="ECO:0007669"/>
    <property type="project" value="TreeGrafter"/>
</dbReference>
<dbReference type="GO" id="GO:0000724">
    <property type="term" value="P:double-strand break repair via homologous recombination"/>
    <property type="evidence" value="ECO:0007669"/>
    <property type="project" value="TreeGrafter"/>
</dbReference>
<reference evidence="3 4" key="2">
    <citation type="submission" date="2018-08" db="EMBL/GenBank/DDBJ databases">
        <authorList>
            <person name="Laetsch R D."/>
            <person name="Stevens L."/>
            <person name="Kumar S."/>
            <person name="Blaxter L. M."/>
        </authorList>
    </citation>
    <scope>NUCLEOTIDE SEQUENCE [LARGE SCALE GENOMIC DNA]</scope>
</reference>
<dbReference type="InterPro" id="IPR036770">
    <property type="entry name" value="Ankyrin_rpt-contain_sf"/>
</dbReference>
<keyword evidence="4" id="KW-1185">Reference proteome</keyword>
<evidence type="ECO:0000256" key="1">
    <source>
        <dbReference type="PROSITE-ProRule" id="PRU00023"/>
    </source>
</evidence>
<dbReference type="CDD" id="cd10454">
    <property type="entry name" value="GIY-YIG_COG3680_Meta"/>
    <property type="match status" value="1"/>
</dbReference>
<dbReference type="SMART" id="SM00248">
    <property type="entry name" value="ANK"/>
    <property type="match status" value="2"/>
</dbReference>
<dbReference type="AlphaFoldDB" id="A0A182EBE0"/>
<dbReference type="Pfam" id="PF12796">
    <property type="entry name" value="Ank_2"/>
    <property type="match status" value="1"/>
</dbReference>
<dbReference type="GO" id="GO:0005654">
    <property type="term" value="C:nucleoplasm"/>
    <property type="evidence" value="ECO:0007669"/>
    <property type="project" value="TreeGrafter"/>
</dbReference>
<dbReference type="GO" id="GO:0004520">
    <property type="term" value="F:DNA endonuclease activity"/>
    <property type="evidence" value="ECO:0007669"/>
    <property type="project" value="TreeGrafter"/>
</dbReference>
<evidence type="ECO:0000313" key="3">
    <source>
        <dbReference type="EMBL" id="VDK77184.1"/>
    </source>
</evidence>
<dbReference type="PANTHER" id="PTHR46427:SF1">
    <property type="entry name" value="ANKYRIN REPEAT AND LEM DOMAIN-CONTAINING PROTEIN 1"/>
    <property type="match status" value="1"/>
</dbReference>
<dbReference type="Pfam" id="PF22945">
    <property type="entry name" value="LEM-3_GIY-YIG"/>
    <property type="match status" value="1"/>
</dbReference>
<dbReference type="CDD" id="cd12934">
    <property type="entry name" value="LEM"/>
    <property type="match status" value="1"/>
</dbReference>
<sequence length="549" mass="62228">MEPKTNVLHLLAASNSPTALDAVQNLLKTGLKHVNEREEEGLTALHVAAAWDNLAMCQLLMYFGADPFQKDDNGRTAKDMAKGSVKKFFERLYETEPPEQSCSIQQSFLRALNGLFSCARKRTKKTSLRVNRSHSWSPSYDGTRNFLSEEERRLRWAFRKNQPGFPSGKTRRKKQFFAPVGEKSSERTSARTICSSEKSPSSTIKSPKPENDDNTTYLTAPEYNIKGDNDLSCNRNSNNTSCILSQEMASLKLGLTSLQVKDEEIKKSPVEISSIKIPKEILTVVRQLSDERLKQELAKRQVTDIKFLLLNYFTEGECIGPLLVSTRPAYELKLARLIADLPFTVPKLKYSWALERWIAGHSFAEGSKLDQILISNFAEFSDEQWRGGNRPTSFCYILIDPSFINLPSNTCTMQQFVDSIFYIGKGKRSRPFQHLVDAVRAKDFGNSVLSKSKKLQRIVDLWNGGRGVVSLHVFQNIIPTEAFTREAAMIDAIGLQNLTNVKRGDYYGLAKNWTTKEKTVYGSHLLFNALSIFHVEGCREIYEDDIQER</sequence>
<gene>
    <name evidence="3" type="ORF">NOO_LOCUS5373</name>
</gene>
<name>A0A182EBE0_ONCOC</name>
<evidence type="ECO:0000256" key="2">
    <source>
        <dbReference type="SAM" id="MobiDB-lite"/>
    </source>
</evidence>
<evidence type="ECO:0000313" key="4">
    <source>
        <dbReference type="Proteomes" id="UP000271087"/>
    </source>
</evidence>
<accession>A0A182EBE0</accession>
<dbReference type="PANTHER" id="PTHR46427">
    <property type="entry name" value="ANKYRIN REPEAT AND LEM DOMAIN-CONTAINING PROTEIN 1"/>
    <property type="match status" value="1"/>
</dbReference>